<name>A0ABV0BAT4_9SPHN</name>
<feature type="transmembrane region" description="Helical" evidence="2">
    <location>
        <begin position="98"/>
        <end position="115"/>
    </location>
</feature>
<keyword evidence="2" id="KW-0812">Transmembrane</keyword>
<evidence type="ECO:0000256" key="1">
    <source>
        <dbReference type="SAM" id="MobiDB-lite"/>
    </source>
</evidence>
<keyword evidence="4" id="KW-0012">Acyltransferase</keyword>
<dbReference type="GO" id="GO:0016746">
    <property type="term" value="F:acyltransferase activity"/>
    <property type="evidence" value="ECO:0007669"/>
    <property type="project" value="UniProtKB-KW"/>
</dbReference>
<evidence type="ECO:0000259" key="3">
    <source>
        <dbReference type="Pfam" id="PF01757"/>
    </source>
</evidence>
<dbReference type="PANTHER" id="PTHR23028">
    <property type="entry name" value="ACETYLTRANSFERASE"/>
    <property type="match status" value="1"/>
</dbReference>
<keyword evidence="2" id="KW-1133">Transmembrane helix</keyword>
<feature type="compositionally biased region" description="Basic and acidic residues" evidence="1">
    <location>
        <begin position="1"/>
        <end position="12"/>
    </location>
</feature>
<dbReference type="InterPro" id="IPR050879">
    <property type="entry name" value="Acyltransferase_3"/>
</dbReference>
<comment type="caution">
    <text evidence="4">The sequence shown here is derived from an EMBL/GenBank/DDBJ whole genome shotgun (WGS) entry which is preliminary data.</text>
</comment>
<dbReference type="InterPro" id="IPR002656">
    <property type="entry name" value="Acyl_transf_3_dom"/>
</dbReference>
<feature type="transmembrane region" description="Helical" evidence="2">
    <location>
        <begin position="313"/>
        <end position="333"/>
    </location>
</feature>
<evidence type="ECO:0000256" key="2">
    <source>
        <dbReference type="SAM" id="Phobius"/>
    </source>
</evidence>
<proteinExistence type="predicted"/>
<feature type="transmembrane region" description="Helical" evidence="2">
    <location>
        <begin position="225"/>
        <end position="244"/>
    </location>
</feature>
<dbReference type="EMBL" id="JBDIZK010000007">
    <property type="protein sequence ID" value="MEN3748108.1"/>
    <property type="molecule type" value="Genomic_DNA"/>
</dbReference>
<sequence length="362" mass="39014">MRGEEGRAEMLERPSAGPAGHDEYQSIQCLRALAALMVLVYHVGTTLSVLHDGPVRPHWLTAGVDIFFVVSGFVMVVATRRRPVGPGRFLRARMARIVPLYWVATLLYAALLVLQRQGAPSLEELLKSLFFVFYTNPRTGEPTPLLVPGWSLNYEVYFYVMFAAVLWLSVARRILVLGAIFAFICMFRPLVPADDALLFRLTSPHPLEFVAGMALAYAASAASRLPAWSGAILIAVAFAGLATIGTGLSRVLFFGPFAIAIVAGAVIAEPLFRMAVLGPLRRLGDASYSLYLTHPLVVTLLLPLLAPGTAVAGAAITMAIASIVAAFLSYHAFELPIAGLARGWIRGRRSNAPATEADRPSG</sequence>
<dbReference type="Proteomes" id="UP001427805">
    <property type="component" value="Unassembled WGS sequence"/>
</dbReference>
<feature type="transmembrane region" description="Helical" evidence="2">
    <location>
        <begin position="57"/>
        <end position="78"/>
    </location>
</feature>
<reference evidence="4 5" key="1">
    <citation type="submission" date="2024-05" db="EMBL/GenBank/DDBJ databases">
        <title>Sphingomonas sp. HF-S3 16S ribosomal RNA gene Genome sequencing and assembly.</title>
        <authorList>
            <person name="Lee H."/>
        </authorList>
    </citation>
    <scope>NUCLEOTIDE SEQUENCE [LARGE SCALE GENOMIC DNA]</scope>
    <source>
        <strain evidence="4 5">HF-S3</strain>
    </source>
</reference>
<keyword evidence="5" id="KW-1185">Reference proteome</keyword>
<feature type="region of interest" description="Disordered" evidence="1">
    <location>
        <begin position="1"/>
        <end position="20"/>
    </location>
</feature>
<feature type="transmembrane region" description="Helical" evidence="2">
    <location>
        <begin position="197"/>
        <end position="219"/>
    </location>
</feature>
<feature type="transmembrane region" description="Helical" evidence="2">
    <location>
        <begin position="251"/>
        <end position="268"/>
    </location>
</feature>
<feature type="transmembrane region" description="Helical" evidence="2">
    <location>
        <begin position="288"/>
        <end position="306"/>
    </location>
</feature>
<organism evidence="4 5">
    <name type="scientific">Sphingomonas rustica</name>
    <dbReference type="NCBI Taxonomy" id="3103142"/>
    <lineage>
        <taxon>Bacteria</taxon>
        <taxon>Pseudomonadati</taxon>
        <taxon>Pseudomonadota</taxon>
        <taxon>Alphaproteobacteria</taxon>
        <taxon>Sphingomonadales</taxon>
        <taxon>Sphingomonadaceae</taxon>
        <taxon>Sphingomonas</taxon>
    </lineage>
</organism>
<feature type="domain" description="Acyltransferase 3" evidence="3">
    <location>
        <begin position="25"/>
        <end position="328"/>
    </location>
</feature>
<keyword evidence="4" id="KW-0808">Transferase</keyword>
<accession>A0ABV0BAT4</accession>
<evidence type="ECO:0000313" key="4">
    <source>
        <dbReference type="EMBL" id="MEN3748108.1"/>
    </source>
</evidence>
<feature type="transmembrane region" description="Helical" evidence="2">
    <location>
        <begin position="32"/>
        <end position="51"/>
    </location>
</feature>
<evidence type="ECO:0000313" key="5">
    <source>
        <dbReference type="Proteomes" id="UP001427805"/>
    </source>
</evidence>
<dbReference type="Pfam" id="PF01757">
    <property type="entry name" value="Acyl_transf_3"/>
    <property type="match status" value="1"/>
</dbReference>
<protein>
    <submittedName>
        <fullName evidence="4">Acyltransferase</fullName>
        <ecNumber evidence="4">2.3.-.-</ecNumber>
    </submittedName>
</protein>
<dbReference type="PANTHER" id="PTHR23028:SF131">
    <property type="entry name" value="BLR2367 PROTEIN"/>
    <property type="match status" value="1"/>
</dbReference>
<feature type="transmembrane region" description="Helical" evidence="2">
    <location>
        <begin position="156"/>
        <end position="185"/>
    </location>
</feature>
<gene>
    <name evidence="4" type="ORF">TPR58_13105</name>
</gene>
<dbReference type="EC" id="2.3.-.-" evidence="4"/>
<keyword evidence="2" id="KW-0472">Membrane</keyword>